<comment type="caution">
    <text evidence="2">The sequence shown here is derived from an EMBL/GenBank/DDBJ whole genome shotgun (WGS) entry which is preliminary data.</text>
</comment>
<feature type="region of interest" description="Disordered" evidence="1">
    <location>
        <begin position="1"/>
        <end position="23"/>
    </location>
</feature>
<proteinExistence type="predicted"/>
<dbReference type="EMBL" id="MLJW01001027">
    <property type="protein sequence ID" value="OIQ80686.1"/>
    <property type="molecule type" value="Genomic_DNA"/>
</dbReference>
<evidence type="ECO:0000313" key="2">
    <source>
        <dbReference type="EMBL" id="OIQ80686.1"/>
    </source>
</evidence>
<gene>
    <name evidence="2" type="ORF">GALL_375510</name>
</gene>
<accession>A0A1J5QAL2</accession>
<dbReference type="AlphaFoldDB" id="A0A1J5QAL2"/>
<protein>
    <submittedName>
        <fullName evidence="2">Uncharacterized protein</fullName>
    </submittedName>
</protein>
<reference evidence="2" key="1">
    <citation type="submission" date="2016-10" db="EMBL/GenBank/DDBJ databases">
        <title>Sequence of Gallionella enrichment culture.</title>
        <authorList>
            <person name="Poehlein A."/>
            <person name="Muehling M."/>
            <person name="Daniel R."/>
        </authorList>
    </citation>
    <scope>NUCLEOTIDE SEQUENCE</scope>
</reference>
<sequence length="183" mass="18929">MLPDSRSGAIRMSASPATGETMPLVRAARSDTALSNASGPSSRPPTIWPRSAILHSAAASSVDGILGLTVSTAERIATFGSALPIAWASSMAFCTMSRLASRSGSTFTAASDSNSRRSRPTTSMTKAWLTRRAVRSPVCASTTACINSSVCSEPFIIARTVPSRTIATACAAAAWLCSVATIR</sequence>
<evidence type="ECO:0000256" key="1">
    <source>
        <dbReference type="SAM" id="MobiDB-lite"/>
    </source>
</evidence>
<name>A0A1J5QAL2_9ZZZZ</name>
<organism evidence="2">
    <name type="scientific">mine drainage metagenome</name>
    <dbReference type="NCBI Taxonomy" id="410659"/>
    <lineage>
        <taxon>unclassified sequences</taxon>
        <taxon>metagenomes</taxon>
        <taxon>ecological metagenomes</taxon>
    </lineage>
</organism>